<feature type="compositionally biased region" description="Polar residues" evidence="1">
    <location>
        <begin position="50"/>
        <end position="59"/>
    </location>
</feature>
<evidence type="ECO:0000256" key="1">
    <source>
        <dbReference type="SAM" id="MobiDB-lite"/>
    </source>
</evidence>
<organism evidence="2 3">
    <name type="scientific">Rhizophagus irregularis (strain DAOM 181602 / DAOM 197198 / MUCL 43194)</name>
    <name type="common">Arbuscular mycorrhizal fungus</name>
    <name type="synonym">Glomus intraradices</name>
    <dbReference type="NCBI Taxonomy" id="747089"/>
    <lineage>
        <taxon>Eukaryota</taxon>
        <taxon>Fungi</taxon>
        <taxon>Fungi incertae sedis</taxon>
        <taxon>Mucoromycota</taxon>
        <taxon>Glomeromycotina</taxon>
        <taxon>Glomeromycetes</taxon>
        <taxon>Glomerales</taxon>
        <taxon>Glomeraceae</taxon>
        <taxon>Rhizophagus</taxon>
    </lineage>
</organism>
<feature type="compositionally biased region" description="Polar residues" evidence="1">
    <location>
        <begin position="1"/>
        <end position="16"/>
    </location>
</feature>
<dbReference type="EMBL" id="AUPC02000182">
    <property type="protein sequence ID" value="POG66871.1"/>
    <property type="molecule type" value="Genomic_DNA"/>
</dbReference>
<feature type="compositionally biased region" description="Polar residues" evidence="1">
    <location>
        <begin position="173"/>
        <end position="217"/>
    </location>
</feature>
<dbReference type="Proteomes" id="UP000018888">
    <property type="component" value="Unassembled WGS sequence"/>
</dbReference>
<reference evidence="2 3" key="1">
    <citation type="journal article" date="2013" name="Proc. Natl. Acad. Sci. U.S.A.">
        <title>Genome of an arbuscular mycorrhizal fungus provides insight into the oldest plant symbiosis.</title>
        <authorList>
            <person name="Tisserant E."/>
            <person name="Malbreil M."/>
            <person name="Kuo A."/>
            <person name="Kohler A."/>
            <person name="Symeonidi A."/>
            <person name="Balestrini R."/>
            <person name="Charron P."/>
            <person name="Duensing N."/>
            <person name="Frei Dit Frey N."/>
            <person name="Gianinazzi-Pearson V."/>
            <person name="Gilbert L.B."/>
            <person name="Handa Y."/>
            <person name="Herr J.R."/>
            <person name="Hijri M."/>
            <person name="Koul R."/>
            <person name="Kawaguchi M."/>
            <person name="Krajinski F."/>
            <person name="Lammers P.J."/>
            <person name="Masclaux F.G."/>
            <person name="Murat C."/>
            <person name="Morin E."/>
            <person name="Ndikumana S."/>
            <person name="Pagni M."/>
            <person name="Petitpierre D."/>
            <person name="Requena N."/>
            <person name="Rosikiewicz P."/>
            <person name="Riley R."/>
            <person name="Saito K."/>
            <person name="San Clemente H."/>
            <person name="Shapiro H."/>
            <person name="van Tuinen D."/>
            <person name="Becard G."/>
            <person name="Bonfante P."/>
            <person name="Paszkowski U."/>
            <person name="Shachar-Hill Y.Y."/>
            <person name="Tuskan G.A."/>
            <person name="Young P.W."/>
            <person name="Sanders I.R."/>
            <person name="Henrissat B."/>
            <person name="Rensing S.A."/>
            <person name="Grigoriev I.V."/>
            <person name="Corradi N."/>
            <person name="Roux C."/>
            <person name="Martin F."/>
        </authorList>
    </citation>
    <scope>NUCLEOTIDE SEQUENCE [LARGE SCALE GENOMIC DNA]</scope>
    <source>
        <strain evidence="2 3">DAOM 197198</strain>
    </source>
</reference>
<keyword evidence="3" id="KW-1185">Reference proteome</keyword>
<feature type="compositionally biased region" description="Basic residues" evidence="1">
    <location>
        <begin position="219"/>
        <end position="235"/>
    </location>
</feature>
<proteinExistence type="predicted"/>
<gene>
    <name evidence="2" type="ORF">GLOIN_2v1653514</name>
</gene>
<protein>
    <submittedName>
        <fullName evidence="2">Uncharacterized protein</fullName>
    </submittedName>
</protein>
<reference evidence="2 3" key="2">
    <citation type="journal article" date="2018" name="New Phytol.">
        <title>High intraspecific genome diversity in the model arbuscular mycorrhizal symbiont Rhizophagus irregularis.</title>
        <authorList>
            <person name="Chen E.C.H."/>
            <person name="Morin E."/>
            <person name="Beaudet D."/>
            <person name="Noel J."/>
            <person name="Yildirir G."/>
            <person name="Ndikumana S."/>
            <person name="Charron P."/>
            <person name="St-Onge C."/>
            <person name="Giorgi J."/>
            <person name="Kruger M."/>
            <person name="Marton T."/>
            <person name="Ropars J."/>
            <person name="Grigoriev I.V."/>
            <person name="Hainaut M."/>
            <person name="Henrissat B."/>
            <person name="Roux C."/>
            <person name="Martin F."/>
            <person name="Corradi N."/>
        </authorList>
    </citation>
    <scope>NUCLEOTIDE SEQUENCE [LARGE SCALE GENOMIC DNA]</scope>
    <source>
        <strain evidence="2 3">DAOM 197198</strain>
    </source>
</reference>
<name>A0A2P4PNA7_RHIID</name>
<dbReference type="AlphaFoldDB" id="A0A2P4PNA7"/>
<feature type="compositionally biased region" description="Basic and acidic residues" evidence="1">
    <location>
        <begin position="135"/>
        <end position="151"/>
    </location>
</feature>
<feature type="compositionally biased region" description="Polar residues" evidence="1">
    <location>
        <begin position="369"/>
        <end position="385"/>
    </location>
</feature>
<feature type="region of interest" description="Disordered" evidence="1">
    <location>
        <begin position="364"/>
        <end position="385"/>
    </location>
</feature>
<comment type="caution">
    <text evidence="2">The sequence shown here is derived from an EMBL/GenBank/DDBJ whole genome shotgun (WGS) entry which is preliminary data.</text>
</comment>
<feature type="region of interest" description="Disordered" evidence="1">
    <location>
        <begin position="128"/>
        <end position="257"/>
    </location>
</feature>
<accession>A0A2P4PNA7</accession>
<sequence length="497" mass="54802">MQSSSILEFPHSTSKITSKKNLETQKGTFMKQQNPDKNDNDTTPTNDLTSENNAPSSGVTTNFFYKITEIVAYTSASISDTYNTFMAGGTPEPEHSTRKRSYSNGYHDDVMQINADDSDGAYYNDEISEGEIEYNNDKDVDKKVDKKDDAKWTVNDDEEEPPPPYDNSWVMPKSNSGENSMTNAPMSSSPKRIETSNVESKPTSTPEDTNSTTMSQTIPRRRQIRVRRPRRLLRRKSTEVSTPRGGSGGSGGKYDDPEQLLLKVNDKLSDMIAQGRAALTSTVDVTEVEMLLAEERERDERIAKEIGLQTPVGRKGRKNAVEYDCYTDGNYSSLEYFDYGGYGTYSGHGSGFTSPSGYESPDTYASHGHYNSPSQFGSPATSYHQTPQGGFNYSTLGYKFNENEFNSIPNQYYGQPSSNGFVEPAIPKGFGAGPISGGFGAKFGRYGSNNNNGGFGNYGHHFGSNAGGFGSNVFGSNGGYRANGMYNNREFLYFIIR</sequence>
<evidence type="ECO:0000313" key="3">
    <source>
        <dbReference type="Proteomes" id="UP000018888"/>
    </source>
</evidence>
<evidence type="ECO:0000313" key="2">
    <source>
        <dbReference type="EMBL" id="POG66871.1"/>
    </source>
</evidence>
<feature type="region of interest" description="Disordered" evidence="1">
    <location>
        <begin position="1"/>
        <end position="59"/>
    </location>
</feature>
<dbReference type="VEuPathDB" id="FungiDB:RhiirFUN_018597"/>